<keyword evidence="1" id="KW-0812">Transmembrane</keyword>
<evidence type="ECO:0000313" key="3">
    <source>
        <dbReference type="Proteomes" id="UP000236732"/>
    </source>
</evidence>
<keyword evidence="1" id="KW-1133">Transmembrane helix</keyword>
<evidence type="ECO:0000256" key="1">
    <source>
        <dbReference type="SAM" id="Phobius"/>
    </source>
</evidence>
<feature type="transmembrane region" description="Helical" evidence="1">
    <location>
        <begin position="51"/>
        <end position="72"/>
    </location>
</feature>
<protein>
    <submittedName>
        <fullName evidence="2">Uncharacterized protein</fullName>
    </submittedName>
</protein>
<dbReference type="Proteomes" id="UP000236732">
    <property type="component" value="Unassembled WGS sequence"/>
</dbReference>
<dbReference type="RefSeq" id="WP_103958250.1">
    <property type="nucleotide sequence ID" value="NZ_FNVT01000006.1"/>
</dbReference>
<evidence type="ECO:0000313" key="2">
    <source>
        <dbReference type="EMBL" id="SEG88957.1"/>
    </source>
</evidence>
<keyword evidence="1" id="KW-0472">Membrane</keyword>
<dbReference type="EMBL" id="FNVT01000006">
    <property type="protein sequence ID" value="SEG88957.1"/>
    <property type="molecule type" value="Genomic_DNA"/>
</dbReference>
<organism evidence="2 3">
    <name type="scientific">Nonomuraea solani</name>
    <dbReference type="NCBI Taxonomy" id="1144553"/>
    <lineage>
        <taxon>Bacteria</taxon>
        <taxon>Bacillati</taxon>
        <taxon>Actinomycetota</taxon>
        <taxon>Actinomycetes</taxon>
        <taxon>Streptosporangiales</taxon>
        <taxon>Streptosporangiaceae</taxon>
        <taxon>Nonomuraea</taxon>
    </lineage>
</organism>
<accession>A0A1H6DUC7</accession>
<dbReference type="OrthoDB" id="3543714at2"/>
<sequence length="77" mass="8321">MSRANYLVLGAIPLLPANWYVVAMIMGRDCVRYEGGNITECGGGFSEEQMSAGAGVIALVLFVIQMGLIVLVTRRTR</sequence>
<proteinExistence type="predicted"/>
<gene>
    <name evidence="2" type="ORF">SAMN05444920_106342</name>
</gene>
<keyword evidence="3" id="KW-1185">Reference proteome</keyword>
<reference evidence="2 3" key="1">
    <citation type="submission" date="2016-10" db="EMBL/GenBank/DDBJ databases">
        <authorList>
            <person name="de Groot N.N."/>
        </authorList>
    </citation>
    <scope>NUCLEOTIDE SEQUENCE [LARGE SCALE GENOMIC DNA]</scope>
    <source>
        <strain evidence="2 3">CGMCC 4.7037</strain>
    </source>
</reference>
<dbReference type="AlphaFoldDB" id="A0A1H6DUC7"/>
<name>A0A1H6DUC7_9ACTN</name>